<reference evidence="2" key="2">
    <citation type="journal article" date="2015" name="Fish Shellfish Immunol.">
        <title>Early steps in the European eel (Anguilla anguilla)-Vibrio vulnificus interaction in the gills: Role of the RtxA13 toxin.</title>
        <authorList>
            <person name="Callol A."/>
            <person name="Pajuelo D."/>
            <person name="Ebbesson L."/>
            <person name="Teles M."/>
            <person name="MacKenzie S."/>
            <person name="Amaro C."/>
        </authorList>
    </citation>
    <scope>NUCLEOTIDE SEQUENCE</scope>
</reference>
<keyword evidence="1" id="KW-0732">Signal</keyword>
<reference evidence="2" key="1">
    <citation type="submission" date="2014-11" db="EMBL/GenBank/DDBJ databases">
        <authorList>
            <person name="Amaro Gonzalez C."/>
        </authorList>
    </citation>
    <scope>NUCLEOTIDE SEQUENCE</scope>
</reference>
<evidence type="ECO:0000313" key="2">
    <source>
        <dbReference type="EMBL" id="JAH31976.1"/>
    </source>
</evidence>
<accession>A0A0E9RS20</accession>
<proteinExistence type="predicted"/>
<feature type="signal peptide" evidence="1">
    <location>
        <begin position="1"/>
        <end position="19"/>
    </location>
</feature>
<dbReference type="AlphaFoldDB" id="A0A0E9RS20"/>
<organism evidence="2">
    <name type="scientific">Anguilla anguilla</name>
    <name type="common">European freshwater eel</name>
    <name type="synonym">Muraena anguilla</name>
    <dbReference type="NCBI Taxonomy" id="7936"/>
    <lineage>
        <taxon>Eukaryota</taxon>
        <taxon>Metazoa</taxon>
        <taxon>Chordata</taxon>
        <taxon>Craniata</taxon>
        <taxon>Vertebrata</taxon>
        <taxon>Euteleostomi</taxon>
        <taxon>Actinopterygii</taxon>
        <taxon>Neopterygii</taxon>
        <taxon>Teleostei</taxon>
        <taxon>Anguilliformes</taxon>
        <taxon>Anguillidae</taxon>
        <taxon>Anguilla</taxon>
    </lineage>
</organism>
<feature type="chain" id="PRO_5002431789" evidence="1">
    <location>
        <begin position="20"/>
        <end position="38"/>
    </location>
</feature>
<dbReference type="EMBL" id="GBXM01076601">
    <property type="protein sequence ID" value="JAH31976.1"/>
    <property type="molecule type" value="Transcribed_RNA"/>
</dbReference>
<evidence type="ECO:0000256" key="1">
    <source>
        <dbReference type="SAM" id="SignalP"/>
    </source>
</evidence>
<protein>
    <submittedName>
        <fullName evidence="2">Uncharacterized protein</fullName>
    </submittedName>
</protein>
<sequence>MYFLFQICLPMFKAILIATSCLFSDSDKVKVENSQLTR</sequence>
<name>A0A0E9RS20_ANGAN</name>